<dbReference type="InterPro" id="IPR002466">
    <property type="entry name" value="A_deamin"/>
</dbReference>
<dbReference type="Proteomes" id="UP000245119">
    <property type="component" value="Linkage Group LG3"/>
</dbReference>
<dbReference type="Pfam" id="PF00035">
    <property type="entry name" value="dsrm"/>
    <property type="match status" value="1"/>
</dbReference>
<dbReference type="GO" id="GO:0005737">
    <property type="term" value="C:cytoplasm"/>
    <property type="evidence" value="ECO:0007669"/>
    <property type="project" value="UniProtKB-SubCell"/>
</dbReference>
<keyword evidence="3" id="KW-0677">Repeat</keyword>
<dbReference type="SMART" id="SM00552">
    <property type="entry name" value="ADEAMc"/>
    <property type="match status" value="1"/>
</dbReference>
<evidence type="ECO:0000256" key="4">
    <source>
        <dbReference type="ARBA" id="ARBA00022884"/>
    </source>
</evidence>
<dbReference type="STRING" id="400727.A0A2T7PL05"/>
<dbReference type="GO" id="GO:0008251">
    <property type="term" value="F:tRNA-specific adenosine deaminase activity"/>
    <property type="evidence" value="ECO:0007669"/>
    <property type="project" value="TreeGrafter"/>
</dbReference>
<dbReference type="SMART" id="SM00358">
    <property type="entry name" value="DSRM"/>
    <property type="match status" value="1"/>
</dbReference>
<dbReference type="Gene3D" id="3.30.160.20">
    <property type="match status" value="1"/>
</dbReference>
<evidence type="ECO:0000313" key="9">
    <source>
        <dbReference type="Proteomes" id="UP000245119"/>
    </source>
</evidence>
<evidence type="ECO:0000256" key="1">
    <source>
        <dbReference type="ARBA" id="ARBA00004496"/>
    </source>
</evidence>
<comment type="subcellular location">
    <subcellularLocation>
        <location evidence="1">Cytoplasm</location>
    </subcellularLocation>
</comment>
<evidence type="ECO:0000313" key="8">
    <source>
        <dbReference type="EMBL" id="PVD34090.1"/>
    </source>
</evidence>
<keyword evidence="2" id="KW-0963">Cytoplasm</keyword>
<comment type="caution">
    <text evidence="8">The sequence shown here is derived from an EMBL/GenBank/DDBJ whole genome shotgun (WGS) entry which is preliminary data.</text>
</comment>
<dbReference type="PROSITE" id="PS50137">
    <property type="entry name" value="DS_RBD"/>
    <property type="match status" value="1"/>
</dbReference>
<dbReference type="OrthoDB" id="10268011at2759"/>
<dbReference type="FunFam" id="3.30.160.20:FF:000005">
    <property type="entry name" value="Putative double-stranded RNA-specific adenosine deaminase"/>
    <property type="match status" value="1"/>
</dbReference>
<dbReference type="GO" id="GO:0003726">
    <property type="term" value="F:double-stranded RNA adenosine deaminase activity"/>
    <property type="evidence" value="ECO:0007669"/>
    <property type="project" value="TreeGrafter"/>
</dbReference>
<evidence type="ECO:0000256" key="2">
    <source>
        <dbReference type="ARBA" id="ARBA00022490"/>
    </source>
</evidence>
<dbReference type="InterPro" id="IPR014720">
    <property type="entry name" value="dsRBD_dom"/>
</dbReference>
<evidence type="ECO:0008006" key="10">
    <source>
        <dbReference type="Google" id="ProtNLM"/>
    </source>
</evidence>
<evidence type="ECO:0000256" key="5">
    <source>
        <dbReference type="PROSITE-ProRule" id="PRU00266"/>
    </source>
</evidence>
<dbReference type="GO" id="GO:0006382">
    <property type="term" value="P:adenosine to inosine editing"/>
    <property type="evidence" value="ECO:0007669"/>
    <property type="project" value="TreeGrafter"/>
</dbReference>
<dbReference type="SUPFAM" id="SSF54768">
    <property type="entry name" value="dsRNA-binding domain-like"/>
    <property type="match status" value="1"/>
</dbReference>
<evidence type="ECO:0000259" key="6">
    <source>
        <dbReference type="PROSITE" id="PS50137"/>
    </source>
</evidence>
<keyword evidence="9" id="KW-1185">Reference proteome</keyword>
<dbReference type="GO" id="GO:0003725">
    <property type="term" value="F:double-stranded RNA binding"/>
    <property type="evidence" value="ECO:0007669"/>
    <property type="project" value="TreeGrafter"/>
</dbReference>
<name>A0A2T7PL05_POMCA</name>
<dbReference type="AlphaFoldDB" id="A0A2T7PL05"/>
<dbReference type="GO" id="GO:0006396">
    <property type="term" value="P:RNA processing"/>
    <property type="evidence" value="ECO:0007669"/>
    <property type="project" value="InterPro"/>
</dbReference>
<dbReference type="PROSITE" id="PS50141">
    <property type="entry name" value="A_DEAMIN_EDITASE"/>
    <property type="match status" value="1"/>
</dbReference>
<feature type="domain" description="DRBM" evidence="6">
    <location>
        <begin position="290"/>
        <end position="358"/>
    </location>
</feature>
<protein>
    <recommendedName>
        <fullName evidence="10">A to I editase domain-containing protein</fullName>
    </recommendedName>
</protein>
<dbReference type="GO" id="GO:0005730">
    <property type="term" value="C:nucleolus"/>
    <property type="evidence" value="ECO:0007669"/>
    <property type="project" value="TreeGrafter"/>
</dbReference>
<dbReference type="EMBL" id="PZQS01000003">
    <property type="protein sequence ID" value="PVD34090.1"/>
    <property type="molecule type" value="Genomic_DNA"/>
</dbReference>
<dbReference type="CDD" id="cd19902">
    <property type="entry name" value="DSRM_DRADA"/>
    <property type="match status" value="1"/>
</dbReference>
<evidence type="ECO:0000259" key="7">
    <source>
        <dbReference type="PROSITE" id="PS50141"/>
    </source>
</evidence>
<dbReference type="PANTHER" id="PTHR10910">
    <property type="entry name" value="EUKARYOTE SPECIFIC DSRNA BINDING PROTEIN"/>
    <property type="match status" value="1"/>
</dbReference>
<dbReference type="PANTHER" id="PTHR10910:SF107">
    <property type="entry name" value="DOUBLE-STRANDED RNA-SPECIFIC ADENOSINE DEAMINASE"/>
    <property type="match status" value="1"/>
</dbReference>
<accession>A0A2T7PL05</accession>
<proteinExistence type="predicted"/>
<evidence type="ECO:0000256" key="3">
    <source>
        <dbReference type="ARBA" id="ARBA00022737"/>
    </source>
</evidence>
<dbReference type="Pfam" id="PF02137">
    <property type="entry name" value="A_deamin"/>
    <property type="match status" value="1"/>
</dbReference>
<feature type="domain" description="A to I editase" evidence="7">
    <location>
        <begin position="426"/>
        <end position="766"/>
    </location>
</feature>
<gene>
    <name evidence="8" type="ORF">C0Q70_05353</name>
</gene>
<sequence>MFWVLTEEGKDFLEGIKEESLAYPEHIMFRRGMDSYGPSSMSDAGMKSLWTGPPPPPKELIQRDPVFSGDYPQLTQGSQFPVGFGSTSSQISCAGRGQVIQKLSNEYRAQQNSKMLPTGAIYAQELEASQLPSFQPVASAASARQHQPLFPVPFPHTLVQSSPDFTCIQSAAGCQSSFNTVIHTPESLERKGLIMVRPIVNSVQRASSASADVEFLGHQLDKTGFGFDIRGNVISPSMEHSSPLSLDSAIMTRSHSQPVLGSGPMSLPVGDSSGPSLKITSESFAALNKNPISALMEYAQSRHLQARIDVISQKGPSHRPVFAVAAWVGNRQFPAVTCNNKKDGRKEAADVALRTLIAEGQYTAASQTPSINVAPENMTHFDKIAALTHQAFNSLIASIPENLAGRKVIAGLVMKRSVDDIGMVVSIGTGNRCITGDKLSLEGNTVNDSHAEIITRRGFLRFLYQQLMTYQNGKPHKIFEQGSSGKLRVQSGITFHLYISTAPCGDGALFSPRDTESNNGLLPNIDRREHQPTFTSNVQGLLRTKMEGGEGTIPVDASEITVQTWDGVVRGERLRTMSCTDKICRWNVLGLQGALLSHLLEPIYLDSLTLGFLYDHGHLARAVCCRLDREPPPLDTRLPAGFHLNHPWLGRVTACQPLRETQKTKAYSINWTVGDAQPEVLDGTLGHCYTAVEKTIFSRLAKRSLYNSFKQVAHYTGRTDLLQFSCYREAKMSAKDFQKAKMAMMEKFKETRCGAWVKKPVEEEMFS</sequence>
<organism evidence="8 9">
    <name type="scientific">Pomacea canaliculata</name>
    <name type="common">Golden apple snail</name>
    <dbReference type="NCBI Taxonomy" id="400727"/>
    <lineage>
        <taxon>Eukaryota</taxon>
        <taxon>Metazoa</taxon>
        <taxon>Spiralia</taxon>
        <taxon>Lophotrochozoa</taxon>
        <taxon>Mollusca</taxon>
        <taxon>Gastropoda</taxon>
        <taxon>Caenogastropoda</taxon>
        <taxon>Architaenioglossa</taxon>
        <taxon>Ampullarioidea</taxon>
        <taxon>Ampullariidae</taxon>
        <taxon>Pomacea</taxon>
    </lineage>
</organism>
<reference evidence="8 9" key="1">
    <citation type="submission" date="2018-04" db="EMBL/GenBank/DDBJ databases">
        <title>The genome of golden apple snail Pomacea canaliculata provides insight into stress tolerance and invasive adaptation.</title>
        <authorList>
            <person name="Liu C."/>
            <person name="Liu B."/>
            <person name="Ren Y."/>
            <person name="Zhang Y."/>
            <person name="Wang H."/>
            <person name="Li S."/>
            <person name="Jiang F."/>
            <person name="Yin L."/>
            <person name="Zhang G."/>
            <person name="Qian W."/>
            <person name="Fan W."/>
        </authorList>
    </citation>
    <scope>NUCLEOTIDE SEQUENCE [LARGE SCALE GENOMIC DNA]</scope>
    <source>
        <strain evidence="8">SZHN2017</strain>
        <tissue evidence="8">Muscle</tissue>
    </source>
</reference>
<keyword evidence="4 5" id="KW-0694">RNA-binding</keyword>